<dbReference type="SFLD" id="SFLDS00003">
    <property type="entry name" value="Haloacid_Dehalogenase"/>
    <property type="match status" value="1"/>
</dbReference>
<dbReference type="InterPro" id="IPR006439">
    <property type="entry name" value="HAD-SF_hydro_IA"/>
</dbReference>
<organism evidence="1 2">
    <name type="scientific">Ruminococcus flavefaciens</name>
    <dbReference type="NCBI Taxonomy" id="1265"/>
    <lineage>
        <taxon>Bacteria</taxon>
        <taxon>Bacillati</taxon>
        <taxon>Bacillota</taxon>
        <taxon>Clostridia</taxon>
        <taxon>Eubacteriales</taxon>
        <taxon>Oscillospiraceae</taxon>
        <taxon>Ruminococcus</taxon>
    </lineage>
</organism>
<dbReference type="RefSeq" id="WP_109727028.1">
    <property type="nucleotide sequence ID" value="NZ_QGDI01000009.1"/>
</dbReference>
<dbReference type="SFLD" id="SFLDG01129">
    <property type="entry name" value="C1.5:_HAD__Beta-PGM__Phosphata"/>
    <property type="match status" value="1"/>
</dbReference>
<dbReference type="InterPro" id="IPR023214">
    <property type="entry name" value="HAD_sf"/>
</dbReference>
<dbReference type="Gene3D" id="3.40.50.1000">
    <property type="entry name" value="HAD superfamily/HAD-like"/>
    <property type="match status" value="1"/>
</dbReference>
<name>A0A315XWC5_RUMFL</name>
<dbReference type="SFLD" id="SFLDG01135">
    <property type="entry name" value="C1.5.6:_HAD__Beta-PGM__Phospha"/>
    <property type="match status" value="1"/>
</dbReference>
<evidence type="ECO:0000313" key="1">
    <source>
        <dbReference type="EMBL" id="PWJ11514.1"/>
    </source>
</evidence>
<reference evidence="1 2" key="1">
    <citation type="submission" date="2018-05" db="EMBL/GenBank/DDBJ databases">
        <title>The Hungate 1000. A catalogue of reference genomes from the rumen microbiome.</title>
        <authorList>
            <person name="Kelly W."/>
        </authorList>
    </citation>
    <scope>NUCLEOTIDE SEQUENCE [LARGE SCALE GENOMIC DNA]</scope>
    <source>
        <strain evidence="1 2">SAb67</strain>
    </source>
</reference>
<dbReference type="GO" id="GO:0016787">
    <property type="term" value="F:hydrolase activity"/>
    <property type="evidence" value="ECO:0007669"/>
    <property type="project" value="UniProtKB-KW"/>
</dbReference>
<dbReference type="Gene3D" id="1.10.150.240">
    <property type="entry name" value="Putative phosphatase, domain 2"/>
    <property type="match status" value="1"/>
</dbReference>
<dbReference type="EMBL" id="QGDI01000009">
    <property type="protein sequence ID" value="PWJ11514.1"/>
    <property type="molecule type" value="Genomic_DNA"/>
</dbReference>
<dbReference type="InterPro" id="IPR036412">
    <property type="entry name" value="HAD-like_sf"/>
</dbReference>
<keyword evidence="1" id="KW-0378">Hydrolase</keyword>
<dbReference type="Pfam" id="PF00702">
    <property type="entry name" value="Hydrolase"/>
    <property type="match status" value="1"/>
</dbReference>
<dbReference type="PANTHER" id="PTHR18901:SF38">
    <property type="entry name" value="PSEUDOURIDINE-5'-PHOSPHATASE"/>
    <property type="match status" value="1"/>
</dbReference>
<dbReference type="NCBIfam" id="TIGR01509">
    <property type="entry name" value="HAD-SF-IA-v3"/>
    <property type="match status" value="1"/>
</dbReference>
<dbReference type="PRINTS" id="PR00413">
    <property type="entry name" value="HADHALOGNASE"/>
</dbReference>
<comment type="caution">
    <text evidence="1">The sequence shown here is derived from an EMBL/GenBank/DDBJ whole genome shotgun (WGS) entry which is preliminary data.</text>
</comment>
<accession>A0A315XWC5</accession>
<dbReference type="AlphaFoldDB" id="A0A315XWC5"/>
<dbReference type="InterPro" id="IPR023198">
    <property type="entry name" value="PGP-like_dom2"/>
</dbReference>
<dbReference type="SUPFAM" id="SSF56784">
    <property type="entry name" value="HAD-like"/>
    <property type="match status" value="1"/>
</dbReference>
<dbReference type="OrthoDB" id="9797743at2"/>
<evidence type="ECO:0000313" key="2">
    <source>
        <dbReference type="Proteomes" id="UP000245720"/>
    </source>
</evidence>
<proteinExistence type="predicted"/>
<sequence length="221" mass="24707">MNNIKGAIFDMDGLMIDTEKLYLKFWILAAKDFGYDMTPEHVYSMRSMARKFSIPLLKGIFGEDCPTEDIRAHRTELMNEYIKEHGIEVKKGLFTLLDYLRGKGIKMAVATATPRERTVEYLRTIGAADYFSAVICGDMIETGKPAPDIYLTAAKELGLPPRQCAAFEDSPNGIKAAHAAGCFAVMIPDMTQPDEEIKPLLSAVYDSLDMAVDFFERGKNQ</sequence>
<dbReference type="Proteomes" id="UP000245720">
    <property type="component" value="Unassembled WGS sequence"/>
</dbReference>
<gene>
    <name evidence="1" type="ORF">IE37_02277</name>
</gene>
<dbReference type="CDD" id="cd07505">
    <property type="entry name" value="HAD_BPGM-like"/>
    <property type="match status" value="1"/>
</dbReference>
<protein>
    <submittedName>
        <fullName evidence="1">HAD superfamily hydrolase (TIGR01509 family)</fullName>
    </submittedName>
</protein>
<dbReference type="PANTHER" id="PTHR18901">
    <property type="entry name" value="2-DEOXYGLUCOSE-6-PHOSPHATE PHOSPHATASE 2"/>
    <property type="match status" value="1"/>
</dbReference>
<dbReference type="STRING" id="1265.SAMN02910280_0308"/>